<dbReference type="InterPro" id="IPR011335">
    <property type="entry name" value="Restrct_endonuc-II-like"/>
</dbReference>
<sequence>MRTSLLLALVAVLAAGLAVLLTLQVRRWWKARLLHTRMGIASEGEEDAERWLAARGYVIVERQAQRRCTMHINGRVAEFDVRADLLVRRDDELLLVEVKTGEAADPRFPPTRRQLREYCAIFGVDRIFLFDATSMRLHEVQFLE</sequence>
<dbReference type="KEGG" id="pspc:Strain318_000912"/>
<accession>A0AA49Q4X2</accession>
<dbReference type="InterPro" id="IPR003509">
    <property type="entry name" value="UPF0102_YraN-like"/>
</dbReference>
<proteinExistence type="predicted"/>
<name>A0AA49Q7Z3_9BACT</name>
<dbReference type="Proteomes" id="UP001229955">
    <property type="component" value="Chromosome"/>
</dbReference>
<organism evidence="2 3">
    <name type="scientific">Pseudogemmatithrix spongiicola</name>
    <dbReference type="NCBI Taxonomy" id="3062599"/>
    <lineage>
        <taxon>Bacteria</taxon>
        <taxon>Pseudomonadati</taxon>
        <taxon>Gemmatimonadota</taxon>
        <taxon>Gemmatimonadia</taxon>
        <taxon>Gemmatimonadales</taxon>
        <taxon>Gemmatimonadaceae</taxon>
        <taxon>Pseudogemmatithrix</taxon>
    </lineage>
</organism>
<evidence type="ECO:0000313" key="3">
    <source>
        <dbReference type="Proteomes" id="UP001229955"/>
    </source>
</evidence>
<dbReference type="RefSeq" id="WP_367887353.1">
    <property type="nucleotide sequence ID" value="NZ_CP130612.1"/>
</dbReference>
<gene>
    <name evidence="1" type="ORF">Strain138_000912</name>
    <name evidence="2" type="ORF">Strain318_000912</name>
</gene>
<dbReference type="EMBL" id="CP130612">
    <property type="protein sequence ID" value="WKW11655.1"/>
    <property type="molecule type" value="Genomic_DNA"/>
</dbReference>
<evidence type="ECO:0000313" key="1">
    <source>
        <dbReference type="EMBL" id="WKW11655.1"/>
    </source>
</evidence>
<protein>
    <submittedName>
        <fullName evidence="2">YraN family protein</fullName>
    </submittedName>
</protein>
<dbReference type="AlphaFoldDB" id="A0AA49Q7Z3"/>
<dbReference type="SUPFAM" id="SSF52980">
    <property type="entry name" value="Restriction endonuclease-like"/>
    <property type="match status" value="1"/>
</dbReference>
<evidence type="ECO:0000313" key="2">
    <source>
        <dbReference type="EMBL" id="WKW14565.1"/>
    </source>
</evidence>
<accession>A0AA49Q7Z3</accession>
<dbReference type="Pfam" id="PF02021">
    <property type="entry name" value="UPF0102"/>
    <property type="match status" value="1"/>
</dbReference>
<keyword evidence="3" id="KW-1185">Reference proteome</keyword>
<dbReference type="EMBL" id="CP130613">
    <property type="protein sequence ID" value="WKW14565.1"/>
    <property type="molecule type" value="Genomic_DNA"/>
</dbReference>
<reference evidence="2" key="1">
    <citation type="submission" date="2023-07" db="EMBL/GenBank/DDBJ databases">
        <authorList>
            <person name="Haufschild T."/>
            <person name="Kallscheuer N."/>
            <person name="Hammer J."/>
            <person name="Kohn T."/>
            <person name="Kabuu M."/>
            <person name="Jogler M."/>
            <person name="Wohfarth N."/>
            <person name="Heuer A."/>
            <person name="Rohde M."/>
            <person name="van Teeseling M.C.F."/>
            <person name="Jogler C."/>
        </authorList>
    </citation>
    <scope>NUCLEOTIDE SEQUENCE</scope>
    <source>
        <strain evidence="1">Strain 138</strain>
        <strain evidence="2">Strain 318</strain>
    </source>
</reference>